<name>D5MEK8_METO1</name>
<protein>
    <submittedName>
        <fullName evidence="5">Arsenical resistance operon repressor</fullName>
    </submittedName>
</protein>
<gene>
    <name evidence="5" type="primary">arsR</name>
    <name evidence="5" type="ORF">DAMO_1125</name>
</gene>
<dbReference type="PANTHER" id="PTHR33154">
    <property type="entry name" value="TRANSCRIPTIONAL REGULATOR, ARSR FAMILY"/>
    <property type="match status" value="1"/>
</dbReference>
<accession>D5MEK8</accession>
<evidence type="ECO:0000313" key="6">
    <source>
        <dbReference type="Proteomes" id="UP000006898"/>
    </source>
</evidence>
<dbReference type="Pfam" id="PF01022">
    <property type="entry name" value="HTH_5"/>
    <property type="match status" value="1"/>
</dbReference>
<dbReference type="SUPFAM" id="SSF46785">
    <property type="entry name" value="Winged helix' DNA-binding domain"/>
    <property type="match status" value="1"/>
</dbReference>
<evidence type="ECO:0000256" key="3">
    <source>
        <dbReference type="ARBA" id="ARBA00023163"/>
    </source>
</evidence>
<keyword evidence="2" id="KW-0238">DNA-binding</keyword>
<dbReference type="EMBL" id="FP565575">
    <property type="protein sequence ID" value="CBE68185.1"/>
    <property type="molecule type" value="Genomic_DNA"/>
</dbReference>
<dbReference type="PANTHER" id="PTHR33154:SF18">
    <property type="entry name" value="ARSENICAL RESISTANCE OPERON REPRESSOR"/>
    <property type="match status" value="1"/>
</dbReference>
<dbReference type="InterPro" id="IPR011991">
    <property type="entry name" value="ArsR-like_HTH"/>
</dbReference>
<evidence type="ECO:0000256" key="2">
    <source>
        <dbReference type="ARBA" id="ARBA00023125"/>
    </source>
</evidence>
<dbReference type="CDD" id="cd00090">
    <property type="entry name" value="HTH_ARSR"/>
    <property type="match status" value="1"/>
</dbReference>
<dbReference type="InterPro" id="IPR051081">
    <property type="entry name" value="HTH_MetalResp_TranReg"/>
</dbReference>
<dbReference type="eggNOG" id="COG0640">
    <property type="taxonomic scope" value="Bacteria"/>
</dbReference>
<reference evidence="5 6" key="1">
    <citation type="journal article" date="2010" name="Nature">
        <title>Nitrite-driven anaerobic methane oxidation by oxygenic bacteria.</title>
        <authorList>
            <person name="Ettwig K.F."/>
            <person name="Butler M.K."/>
            <person name="Le Paslier D."/>
            <person name="Pelletier E."/>
            <person name="Mangenot S."/>
            <person name="Kuypers M.M.M."/>
            <person name="Schreiber F."/>
            <person name="Dutilh B.E."/>
            <person name="Zedelius J."/>
            <person name="de Beer D."/>
            <person name="Gloerich J."/>
            <person name="Wessels H.J.C.T."/>
            <person name="van Allen T."/>
            <person name="Luesken F."/>
            <person name="Wu M."/>
            <person name="van de Pas-Schoonen K.T."/>
            <person name="Op den Camp H.J.M."/>
            <person name="Janssen-Megens E.M."/>
            <person name="Francoijs K-J."/>
            <person name="Stunnenberg H."/>
            <person name="Weissenbach J."/>
            <person name="Jetten M.S.M."/>
            <person name="Strous M."/>
        </authorList>
    </citation>
    <scope>NUCLEOTIDE SEQUENCE [LARGE SCALE GENOMIC DNA]</scope>
</reference>
<feature type="domain" description="HTH arsR-type" evidence="4">
    <location>
        <begin position="4"/>
        <end position="98"/>
    </location>
</feature>
<keyword evidence="3" id="KW-0804">Transcription</keyword>
<dbReference type="STRING" id="671143.DAMO_1125"/>
<dbReference type="Gene3D" id="1.10.10.10">
    <property type="entry name" value="Winged helix-like DNA-binding domain superfamily/Winged helix DNA-binding domain"/>
    <property type="match status" value="1"/>
</dbReference>
<dbReference type="InterPro" id="IPR036388">
    <property type="entry name" value="WH-like_DNA-bd_sf"/>
</dbReference>
<evidence type="ECO:0000259" key="4">
    <source>
        <dbReference type="PROSITE" id="PS50987"/>
    </source>
</evidence>
<dbReference type="PATRIC" id="fig|671143.5.peg.986"/>
<dbReference type="PROSITE" id="PS50987">
    <property type="entry name" value="HTH_ARSR_2"/>
    <property type="match status" value="1"/>
</dbReference>
<evidence type="ECO:0000256" key="1">
    <source>
        <dbReference type="ARBA" id="ARBA00023015"/>
    </source>
</evidence>
<organism evidence="5 6">
    <name type="scientific">Methylomirabilis oxygeniifera</name>
    <dbReference type="NCBI Taxonomy" id="671143"/>
    <lineage>
        <taxon>Bacteria</taxon>
        <taxon>Candidatus Methylomirabilota</taxon>
        <taxon>Candidatus Methylomirabilia</taxon>
        <taxon>Candidatus Methylomirabilales</taxon>
        <taxon>Candidatus Methylomirabilaceae</taxon>
        <taxon>Candidatus Methylomirabilis</taxon>
    </lineage>
</organism>
<dbReference type="GO" id="GO:0003700">
    <property type="term" value="F:DNA-binding transcription factor activity"/>
    <property type="evidence" value="ECO:0007669"/>
    <property type="project" value="InterPro"/>
</dbReference>
<dbReference type="NCBIfam" id="NF033788">
    <property type="entry name" value="HTH_metalloreg"/>
    <property type="match status" value="1"/>
</dbReference>
<dbReference type="GO" id="GO:0003677">
    <property type="term" value="F:DNA binding"/>
    <property type="evidence" value="ECO:0007669"/>
    <property type="project" value="UniProtKB-KW"/>
</dbReference>
<dbReference type="Proteomes" id="UP000006898">
    <property type="component" value="Chromosome"/>
</dbReference>
<dbReference type="InterPro" id="IPR036390">
    <property type="entry name" value="WH_DNA-bd_sf"/>
</dbReference>
<dbReference type="PRINTS" id="PR00778">
    <property type="entry name" value="HTHARSR"/>
</dbReference>
<dbReference type="KEGG" id="mox:DAMO_1125"/>
<dbReference type="InterPro" id="IPR001845">
    <property type="entry name" value="HTH_ArsR_DNA-bd_dom"/>
</dbReference>
<proteinExistence type="predicted"/>
<evidence type="ECO:0000313" key="5">
    <source>
        <dbReference type="EMBL" id="CBE68185.1"/>
    </source>
</evidence>
<sequence>MGFLVPKDFKRTARWFHALSDETRLQIIERLSDGEQCVCDLTDMLATTQSLLSFHLKTLKEAGFLTDRREGRWVYYSLNPEAIEDLEQFIGSLKPRGRGLRVSLKRCD</sequence>
<dbReference type="HOGENOM" id="CLU_097806_3_2_0"/>
<dbReference type="SMART" id="SM00418">
    <property type="entry name" value="HTH_ARSR"/>
    <property type="match status" value="1"/>
</dbReference>
<dbReference type="AlphaFoldDB" id="D5MEK8"/>
<keyword evidence="1" id="KW-0805">Transcription regulation</keyword>